<accession>A0A2T5IX85</accession>
<dbReference type="RefSeq" id="WP_107866197.1">
    <property type="nucleotide sequence ID" value="NZ_QAON01000011.1"/>
</dbReference>
<sequence>MNNAWHLTPILTGRILLGLLILPAISWAMEPLTFDETLQRALAQQPSVQAYQSAASAAREQAQEAAQLPDPQLKFGVINMPITGSDSLRLNRDDMTMSTIGLMQNMVRPVKRVAASAQLQEQAEVLSANSKNMARLIKRDAALAWLDVFAAEKTSEMRQRLLDELHAERQVAATQLASGAVTATELLQQDAQIAMTNDQLLMSQREARKARNILTRWLGDVAARPLSPNLPILNTPLLTAEQASIAQHPLVIAAEHNVEANRHQAELATAEDLPNWSWEVMVGQRQSSRADMVSVQLTVDLPWQKQNRQRHQQAAALANVQQAEFLAEDQRRALSTDAADAQSDYDTAQAREQEYMQRLIPATTAALATAQAAYQVGKTPLSSVWLARRAVLDVELEHWLIRIDRLRALVRLQYVVGNEEVSL</sequence>
<name>A0A2T5IX85_9GAMM</name>
<dbReference type="PANTHER" id="PTHR30203:SF24">
    <property type="entry name" value="BLR4935 PROTEIN"/>
    <property type="match status" value="1"/>
</dbReference>
<dbReference type="Proteomes" id="UP000244223">
    <property type="component" value="Unassembled WGS sequence"/>
</dbReference>
<dbReference type="EMBL" id="QAON01000011">
    <property type="protein sequence ID" value="PTQ88563.1"/>
    <property type="molecule type" value="Genomic_DNA"/>
</dbReference>
<dbReference type="Pfam" id="PF02321">
    <property type="entry name" value="OEP"/>
    <property type="match status" value="1"/>
</dbReference>
<dbReference type="SUPFAM" id="SSF56954">
    <property type="entry name" value="Outer membrane efflux proteins (OEP)"/>
    <property type="match status" value="1"/>
</dbReference>
<gene>
    <name evidence="2" type="ORF">C8N29_11186</name>
</gene>
<evidence type="ECO:0000313" key="3">
    <source>
        <dbReference type="Proteomes" id="UP000244223"/>
    </source>
</evidence>
<dbReference type="InterPro" id="IPR010131">
    <property type="entry name" value="MdtP/NodT-like"/>
</dbReference>
<reference evidence="2 3" key="1">
    <citation type="submission" date="2018-04" db="EMBL/GenBank/DDBJ databases">
        <title>Genomic Encyclopedia of Archaeal and Bacterial Type Strains, Phase II (KMG-II): from individual species to whole genera.</title>
        <authorList>
            <person name="Goeker M."/>
        </authorList>
    </citation>
    <scope>NUCLEOTIDE SEQUENCE [LARGE SCALE GENOMIC DNA]</scope>
    <source>
        <strain evidence="2 3">DSM 5822</strain>
    </source>
</reference>
<comment type="caution">
    <text evidence="2">The sequence shown here is derived from an EMBL/GenBank/DDBJ whole genome shotgun (WGS) entry which is preliminary data.</text>
</comment>
<comment type="similarity">
    <text evidence="1">Belongs to the outer membrane factor (OMF) (TC 1.B.17) family.</text>
</comment>
<proteinExistence type="inferred from homology"/>
<dbReference type="OrthoDB" id="5607838at2"/>
<evidence type="ECO:0000256" key="1">
    <source>
        <dbReference type="ARBA" id="ARBA00007613"/>
    </source>
</evidence>
<organism evidence="2 3">
    <name type="scientific">Agitococcus lubricus</name>
    <dbReference type="NCBI Taxonomy" id="1077255"/>
    <lineage>
        <taxon>Bacteria</taxon>
        <taxon>Pseudomonadati</taxon>
        <taxon>Pseudomonadota</taxon>
        <taxon>Gammaproteobacteria</taxon>
        <taxon>Moraxellales</taxon>
        <taxon>Moraxellaceae</taxon>
        <taxon>Agitococcus</taxon>
    </lineage>
</organism>
<dbReference type="PANTHER" id="PTHR30203">
    <property type="entry name" value="OUTER MEMBRANE CATION EFFLUX PROTEIN"/>
    <property type="match status" value="1"/>
</dbReference>
<dbReference type="InterPro" id="IPR003423">
    <property type="entry name" value="OMP_efflux"/>
</dbReference>
<evidence type="ECO:0000313" key="2">
    <source>
        <dbReference type="EMBL" id="PTQ88563.1"/>
    </source>
</evidence>
<protein>
    <submittedName>
        <fullName evidence="2">Outer membrane protein TolC</fullName>
    </submittedName>
</protein>
<keyword evidence="3" id="KW-1185">Reference proteome</keyword>
<dbReference type="GO" id="GO:0015562">
    <property type="term" value="F:efflux transmembrane transporter activity"/>
    <property type="evidence" value="ECO:0007669"/>
    <property type="project" value="InterPro"/>
</dbReference>
<dbReference type="AlphaFoldDB" id="A0A2T5IX85"/>
<dbReference type="Gene3D" id="1.20.1600.10">
    <property type="entry name" value="Outer membrane efflux proteins (OEP)"/>
    <property type="match status" value="1"/>
</dbReference>